<feature type="transmembrane region" description="Helical" evidence="10">
    <location>
        <begin position="272"/>
        <end position="297"/>
    </location>
</feature>
<evidence type="ECO:0000256" key="5">
    <source>
        <dbReference type="ARBA" id="ARBA00022842"/>
    </source>
</evidence>
<evidence type="ECO:0000313" key="13">
    <source>
        <dbReference type="Proteomes" id="UP000054485"/>
    </source>
</evidence>
<feature type="transmembrane region" description="Helical" evidence="10">
    <location>
        <begin position="437"/>
        <end position="464"/>
    </location>
</feature>
<gene>
    <name evidence="12" type="ORF">CY34DRAFT_190899</name>
</gene>
<dbReference type="GO" id="GO:0005886">
    <property type="term" value="C:plasma membrane"/>
    <property type="evidence" value="ECO:0007669"/>
    <property type="project" value="TreeGrafter"/>
</dbReference>
<reference evidence="12 13" key="1">
    <citation type="submission" date="2014-04" db="EMBL/GenBank/DDBJ databases">
        <authorList>
            <consortium name="DOE Joint Genome Institute"/>
            <person name="Kuo A."/>
            <person name="Ruytinx J."/>
            <person name="Rineau F."/>
            <person name="Colpaert J."/>
            <person name="Kohler A."/>
            <person name="Nagy L.G."/>
            <person name="Floudas D."/>
            <person name="Copeland A."/>
            <person name="Barry K.W."/>
            <person name="Cichocki N."/>
            <person name="Veneault-Fourrey C."/>
            <person name="LaButti K."/>
            <person name="Lindquist E.A."/>
            <person name="Lipzen A."/>
            <person name="Lundell T."/>
            <person name="Morin E."/>
            <person name="Murat C."/>
            <person name="Sun H."/>
            <person name="Tunlid A."/>
            <person name="Henrissat B."/>
            <person name="Grigoriev I.V."/>
            <person name="Hibbett D.S."/>
            <person name="Martin F."/>
            <person name="Nordberg H.P."/>
            <person name="Cantor M.N."/>
            <person name="Hua S.X."/>
        </authorList>
    </citation>
    <scope>NUCLEOTIDE SEQUENCE [LARGE SCALE GENOMIC DNA]</scope>
    <source>
        <strain evidence="12 13">UH-Slu-Lm8-n1</strain>
    </source>
</reference>
<evidence type="ECO:0000256" key="7">
    <source>
        <dbReference type="ARBA" id="ARBA00023065"/>
    </source>
</evidence>
<evidence type="ECO:0000256" key="4">
    <source>
        <dbReference type="ARBA" id="ARBA00022692"/>
    </source>
</evidence>
<feature type="transmembrane region" description="Helical" evidence="10">
    <location>
        <begin position="409"/>
        <end position="431"/>
    </location>
</feature>
<evidence type="ECO:0000256" key="6">
    <source>
        <dbReference type="ARBA" id="ARBA00022989"/>
    </source>
</evidence>
<feature type="domain" description="SLC41A/MgtE integral membrane" evidence="11">
    <location>
        <begin position="370"/>
        <end position="497"/>
    </location>
</feature>
<evidence type="ECO:0000256" key="10">
    <source>
        <dbReference type="SAM" id="Phobius"/>
    </source>
</evidence>
<evidence type="ECO:0000256" key="9">
    <source>
        <dbReference type="SAM" id="MobiDB-lite"/>
    </source>
</evidence>
<feature type="compositionally biased region" description="Basic and acidic residues" evidence="9">
    <location>
        <begin position="65"/>
        <end position="74"/>
    </location>
</feature>
<accession>A0A0D0BXQ1</accession>
<reference evidence="13" key="2">
    <citation type="submission" date="2015-01" db="EMBL/GenBank/DDBJ databases">
        <title>Evolutionary Origins and Diversification of the Mycorrhizal Mutualists.</title>
        <authorList>
            <consortium name="DOE Joint Genome Institute"/>
            <consortium name="Mycorrhizal Genomics Consortium"/>
            <person name="Kohler A."/>
            <person name="Kuo A."/>
            <person name="Nagy L.G."/>
            <person name="Floudas D."/>
            <person name="Copeland A."/>
            <person name="Barry K.W."/>
            <person name="Cichocki N."/>
            <person name="Veneault-Fourrey C."/>
            <person name="LaButti K."/>
            <person name="Lindquist E.A."/>
            <person name="Lipzen A."/>
            <person name="Lundell T."/>
            <person name="Morin E."/>
            <person name="Murat C."/>
            <person name="Riley R."/>
            <person name="Ohm R."/>
            <person name="Sun H."/>
            <person name="Tunlid A."/>
            <person name="Henrissat B."/>
            <person name="Grigoriev I.V."/>
            <person name="Hibbett D.S."/>
            <person name="Martin F."/>
        </authorList>
    </citation>
    <scope>NUCLEOTIDE SEQUENCE [LARGE SCALE GENOMIC DNA]</scope>
    <source>
        <strain evidence="13">UH-Slu-Lm8-n1</strain>
    </source>
</reference>
<evidence type="ECO:0000256" key="8">
    <source>
        <dbReference type="ARBA" id="ARBA00023136"/>
    </source>
</evidence>
<feature type="transmembrane region" description="Helical" evidence="10">
    <location>
        <begin position="336"/>
        <end position="358"/>
    </location>
</feature>
<dbReference type="OrthoDB" id="666972at2759"/>
<dbReference type="EMBL" id="KN835144">
    <property type="protein sequence ID" value="KIK47693.1"/>
    <property type="molecule type" value="Genomic_DNA"/>
</dbReference>
<dbReference type="Gene3D" id="1.10.357.20">
    <property type="entry name" value="SLC41 divalent cation transporters, integral membrane domain"/>
    <property type="match status" value="2"/>
</dbReference>
<feature type="transmembrane region" description="Helical" evidence="10">
    <location>
        <begin position="163"/>
        <end position="192"/>
    </location>
</feature>
<evidence type="ECO:0000256" key="2">
    <source>
        <dbReference type="ARBA" id="ARBA00009749"/>
    </source>
</evidence>
<dbReference type="InParanoid" id="A0A0D0BXQ1"/>
<name>A0A0D0BXQ1_9AGAM</name>
<dbReference type="InterPro" id="IPR036739">
    <property type="entry name" value="SLC41_membr_dom_sf"/>
</dbReference>
<feature type="region of interest" description="Disordered" evidence="9">
    <location>
        <begin position="45"/>
        <end position="77"/>
    </location>
</feature>
<keyword evidence="7" id="KW-0406">Ion transport</keyword>
<dbReference type="PANTHER" id="PTHR16228:SF7">
    <property type="entry name" value="SLC41A_MGTE INTEGRAL MEMBRANE DOMAIN-CONTAINING PROTEIN"/>
    <property type="match status" value="1"/>
</dbReference>
<feature type="domain" description="SLC41A/MgtE integral membrane" evidence="11">
    <location>
        <begin position="126"/>
        <end position="289"/>
    </location>
</feature>
<dbReference type="InterPro" id="IPR045349">
    <property type="entry name" value="SLC41A1-3"/>
</dbReference>
<evidence type="ECO:0000256" key="3">
    <source>
        <dbReference type="ARBA" id="ARBA00022448"/>
    </source>
</evidence>
<sequence>MQEPTRNDIESPLEHIGDDIRLDTLQNILVTPQAGYTTVNYDAQDTDDDIEHRSDGSTALLGSGERSKRPERKPPRSVWSQVGSIVVECAPTLLMTTISLLFTGELLDRVSHWRAMRTIDELIMIVPVVLNLKGNLEMNLSARMGTAANMGELDDRSAQRKIVGGNLALLQVQATVVAFVAACVSMLLGLLVPKLSQGLVDPFPQNSTISLTARVPRPPLPSGGNSNSGLIRFTMVASSAMMSTCLSGIILGAFMSLLVIVCRRYGRDPDNIAPPIASGLGDLLTLSLLGAISSILINVINTPIPLVCVILTIFSATICVLLVRRNKSVKDLLFQGWIPLFGAMAISCASGIVLDMFASRYKGFALLAIVISGLPGSVGSIFVSRLSTALHATASTNTYLHKSEPSSKLVMVTFILITVPMVILFLCILRASEWLKFSIIFAILSVLFFCCAVFTSLVVAQLLTDSLWSRGFDPDIYALPIHSALVDLVGQVLLVLCFEIVS</sequence>
<organism evidence="12 13">
    <name type="scientific">Suillus luteus UH-Slu-Lm8-n1</name>
    <dbReference type="NCBI Taxonomy" id="930992"/>
    <lineage>
        <taxon>Eukaryota</taxon>
        <taxon>Fungi</taxon>
        <taxon>Dikarya</taxon>
        <taxon>Basidiomycota</taxon>
        <taxon>Agaricomycotina</taxon>
        <taxon>Agaricomycetes</taxon>
        <taxon>Agaricomycetidae</taxon>
        <taxon>Boletales</taxon>
        <taxon>Suillineae</taxon>
        <taxon>Suillaceae</taxon>
        <taxon>Suillus</taxon>
    </lineage>
</organism>
<feature type="transmembrane region" description="Helical" evidence="10">
    <location>
        <begin position="476"/>
        <end position="501"/>
    </location>
</feature>
<dbReference type="AlphaFoldDB" id="A0A0D0BXQ1"/>
<keyword evidence="3" id="KW-0813">Transport</keyword>
<keyword evidence="8 10" id="KW-0472">Membrane</keyword>
<feature type="transmembrane region" description="Helical" evidence="10">
    <location>
        <begin position="303"/>
        <end position="324"/>
    </location>
</feature>
<feature type="transmembrane region" description="Helical" evidence="10">
    <location>
        <begin position="230"/>
        <end position="260"/>
    </location>
</feature>
<dbReference type="GO" id="GO:0008324">
    <property type="term" value="F:monoatomic cation transmembrane transporter activity"/>
    <property type="evidence" value="ECO:0007669"/>
    <property type="project" value="InterPro"/>
</dbReference>
<evidence type="ECO:0000259" key="11">
    <source>
        <dbReference type="Pfam" id="PF01769"/>
    </source>
</evidence>
<dbReference type="SUPFAM" id="SSF161093">
    <property type="entry name" value="MgtE membrane domain-like"/>
    <property type="match status" value="2"/>
</dbReference>
<comment type="subcellular location">
    <subcellularLocation>
        <location evidence="1">Membrane</location>
        <topology evidence="1">Multi-pass membrane protein</topology>
    </subcellularLocation>
</comment>
<dbReference type="Proteomes" id="UP000054485">
    <property type="component" value="Unassembled WGS sequence"/>
</dbReference>
<protein>
    <recommendedName>
        <fullName evidence="11">SLC41A/MgtE integral membrane domain-containing protein</fullName>
    </recommendedName>
</protein>
<keyword evidence="5" id="KW-0460">Magnesium</keyword>
<dbReference type="Pfam" id="PF01769">
    <property type="entry name" value="MgtE"/>
    <property type="match status" value="2"/>
</dbReference>
<evidence type="ECO:0000313" key="12">
    <source>
        <dbReference type="EMBL" id="KIK47693.1"/>
    </source>
</evidence>
<dbReference type="HOGENOM" id="CLU_018207_4_0_1"/>
<proteinExistence type="inferred from homology"/>
<dbReference type="PANTHER" id="PTHR16228">
    <property type="entry name" value="DIVALENT CATION TRANSPORTER SOLUTE CARRIER FAMILY 41"/>
    <property type="match status" value="1"/>
</dbReference>
<keyword evidence="13" id="KW-1185">Reference proteome</keyword>
<keyword evidence="4 10" id="KW-0812">Transmembrane</keyword>
<comment type="similarity">
    <text evidence="2">Belongs to the SLC41A transporter family.</text>
</comment>
<keyword evidence="6 10" id="KW-1133">Transmembrane helix</keyword>
<dbReference type="InterPro" id="IPR006667">
    <property type="entry name" value="SLC41_membr_dom"/>
</dbReference>
<evidence type="ECO:0000256" key="1">
    <source>
        <dbReference type="ARBA" id="ARBA00004141"/>
    </source>
</evidence>